<evidence type="ECO:0000256" key="13">
    <source>
        <dbReference type="PIRNR" id="PIRNR002811"/>
    </source>
</evidence>
<comment type="function">
    <text evidence="12 13">RNA polymerase that catalyzes the synthesis of short RNA molecules used as primers for DNA polymerase during DNA replication.</text>
</comment>
<reference evidence="16 17" key="1">
    <citation type="journal article" date="2016" name="Nat. Commun.">
        <title>Thousands of microbial genomes shed light on interconnected biogeochemical processes in an aquifer system.</title>
        <authorList>
            <person name="Anantharaman K."/>
            <person name="Brown C.T."/>
            <person name="Hug L.A."/>
            <person name="Sharon I."/>
            <person name="Castelle C.J."/>
            <person name="Probst A.J."/>
            <person name="Thomas B.C."/>
            <person name="Singh A."/>
            <person name="Wilkins M.J."/>
            <person name="Karaoz U."/>
            <person name="Brodie E.L."/>
            <person name="Williams K.H."/>
            <person name="Hubbard S.S."/>
            <person name="Banfield J.F."/>
        </authorList>
    </citation>
    <scope>NUCLEOTIDE SEQUENCE [LARGE SCALE GENOMIC DNA]</scope>
</reference>
<name>A0A1F5KI27_9BACT</name>
<accession>A0A1F5KI27</accession>
<dbReference type="SUPFAM" id="SSF56731">
    <property type="entry name" value="DNA primase core"/>
    <property type="match status" value="1"/>
</dbReference>
<comment type="subunit">
    <text evidence="12">Monomer. Interacts with DnaB.</text>
</comment>
<dbReference type="FunFam" id="3.90.580.10:FF:000001">
    <property type="entry name" value="DNA primase"/>
    <property type="match status" value="1"/>
</dbReference>
<dbReference type="EC" id="2.7.7.101" evidence="12"/>
<feature type="domain" description="Toprim" evidence="15">
    <location>
        <begin position="248"/>
        <end position="329"/>
    </location>
</feature>
<dbReference type="FunFam" id="3.90.980.10:FF:000001">
    <property type="entry name" value="DNA primase"/>
    <property type="match status" value="1"/>
</dbReference>
<comment type="catalytic activity">
    <reaction evidence="12">
        <text>ssDNA + n NTP = ssDNA/pppN(pN)n-1 hybrid + (n-1) diphosphate.</text>
        <dbReference type="EC" id="2.7.7.101"/>
    </reaction>
</comment>
<dbReference type="GO" id="GO:1990077">
    <property type="term" value="C:primosome complex"/>
    <property type="evidence" value="ECO:0007669"/>
    <property type="project" value="UniProtKB-KW"/>
</dbReference>
<evidence type="ECO:0000256" key="14">
    <source>
        <dbReference type="PIRSR" id="PIRSR002811-1"/>
    </source>
</evidence>
<dbReference type="InterPro" id="IPR034151">
    <property type="entry name" value="TOPRIM_DnaG_bac"/>
</dbReference>
<evidence type="ECO:0000256" key="12">
    <source>
        <dbReference type="HAMAP-Rule" id="MF_00974"/>
    </source>
</evidence>
<proteinExistence type="inferred from homology"/>
<evidence type="ECO:0000256" key="7">
    <source>
        <dbReference type="ARBA" id="ARBA00022771"/>
    </source>
</evidence>
<dbReference type="Gene3D" id="3.90.580.10">
    <property type="entry name" value="Zinc finger, CHC2-type domain"/>
    <property type="match status" value="1"/>
</dbReference>
<dbReference type="InterPro" id="IPR030846">
    <property type="entry name" value="DnaG_bac"/>
</dbReference>
<evidence type="ECO:0000313" key="16">
    <source>
        <dbReference type="EMBL" id="OGE40607.1"/>
    </source>
</evidence>
<dbReference type="InterPro" id="IPR050219">
    <property type="entry name" value="DnaG_primase"/>
</dbReference>
<evidence type="ECO:0000256" key="2">
    <source>
        <dbReference type="ARBA" id="ARBA00022515"/>
    </source>
</evidence>
<evidence type="ECO:0000256" key="6">
    <source>
        <dbReference type="ARBA" id="ARBA00022723"/>
    </source>
</evidence>
<evidence type="ECO:0000256" key="3">
    <source>
        <dbReference type="ARBA" id="ARBA00022679"/>
    </source>
</evidence>
<comment type="caution">
    <text evidence="16">The sequence shown here is derived from an EMBL/GenBank/DDBJ whole genome shotgun (WGS) entry which is preliminary data.</text>
</comment>
<evidence type="ECO:0000256" key="1">
    <source>
        <dbReference type="ARBA" id="ARBA00022478"/>
    </source>
</evidence>
<dbReference type="Pfam" id="PF08275">
    <property type="entry name" value="DNAG_N"/>
    <property type="match status" value="1"/>
</dbReference>
<dbReference type="Gene3D" id="3.40.1360.10">
    <property type="match status" value="1"/>
</dbReference>
<dbReference type="SMART" id="SM00493">
    <property type="entry name" value="TOPRIM"/>
    <property type="match status" value="1"/>
</dbReference>
<dbReference type="InterPro" id="IPR002694">
    <property type="entry name" value="Znf_CHC2"/>
</dbReference>
<dbReference type="PROSITE" id="PS50880">
    <property type="entry name" value="TOPRIM"/>
    <property type="match status" value="1"/>
</dbReference>
<dbReference type="NCBIfam" id="TIGR01391">
    <property type="entry name" value="dnaG"/>
    <property type="match status" value="1"/>
</dbReference>
<dbReference type="Pfam" id="PF01807">
    <property type="entry name" value="Zn_ribbon_DnaG"/>
    <property type="match status" value="1"/>
</dbReference>
<evidence type="ECO:0000259" key="15">
    <source>
        <dbReference type="PROSITE" id="PS50880"/>
    </source>
</evidence>
<sequence>MDEVEQIKQKLNIVDVIQEYLPLKKSGVNFKANCPFHQETSPSFMVSPERGIWHCFGCSVGGDIFKFIMDKEGIEFKDALEILAKKAGITLKTSSKKDRDGTERLFEVNQKAQQFFHYILTEHTLGKPALNYLKKRGLTDESIKEFGIGYAPMSWDSLTNFLKKRGFTVGEMIASSLCVPSKRGCYDRFRGRIVFPLMDVRGRILGFSGRILLKGEPKYTNTSQTAIFDKSKFLFGIHLAKGAIKEKSEAILVEGEMDMIMSFQSGIKNIVASKGTALTESQIELLKRYTDTLDLCFDTDLAGDAASRRGIEIADKAGMNLKVVKLSGAKDPAEVCLKDPKEWEDAVAQSIPIYDYYLGSVSHRFDPKSAVGKKQIYAEVLPIWKKISDLVVQDHYVQKLAALLQVKDDLIRKDLKTISTLPSQALVPAKDDRVNPDLIGVKVSDRKKLLEEYLLSLLLHLPDDITYVPNFPETLFNEESLRQIYVLLVLYLDSIAFKGKSFRITEFIATLPKELTEIVDKFYLLEIDEKLEESVLWQKEVGNVITEMKRILIKSSLEILSLQIKSAQEFERPETLEVLNRKFRDLSLKLKNLS</sequence>
<dbReference type="SMART" id="SM00400">
    <property type="entry name" value="ZnF_CHCC"/>
    <property type="match status" value="1"/>
</dbReference>
<evidence type="ECO:0000256" key="8">
    <source>
        <dbReference type="ARBA" id="ARBA00022833"/>
    </source>
</evidence>
<evidence type="ECO:0000256" key="9">
    <source>
        <dbReference type="ARBA" id="ARBA00022842"/>
    </source>
</evidence>
<dbReference type="InterPro" id="IPR019475">
    <property type="entry name" value="DNA_primase_DnaB-bd"/>
</dbReference>
<keyword evidence="1 12" id="KW-0240">DNA-directed RNA polymerase</keyword>
<dbReference type="InterPro" id="IPR006171">
    <property type="entry name" value="TOPRIM_dom"/>
</dbReference>
<dbReference type="Pfam" id="PF10410">
    <property type="entry name" value="DnaB_bind"/>
    <property type="match status" value="1"/>
</dbReference>
<keyword evidence="5 12" id="KW-0235">DNA replication</keyword>
<keyword evidence="9" id="KW-0460">Magnesium</keyword>
<dbReference type="PANTHER" id="PTHR30313">
    <property type="entry name" value="DNA PRIMASE"/>
    <property type="match status" value="1"/>
</dbReference>
<dbReference type="AlphaFoldDB" id="A0A1F5KI27"/>
<dbReference type="InterPro" id="IPR016136">
    <property type="entry name" value="DNA_helicase_N/primase_C"/>
</dbReference>
<gene>
    <name evidence="12" type="primary">dnaG</name>
    <name evidence="16" type="ORF">A3D25_00630</name>
</gene>
<dbReference type="InterPro" id="IPR013264">
    <property type="entry name" value="DNAG_N"/>
</dbReference>
<dbReference type="CDD" id="cd03364">
    <property type="entry name" value="TOPRIM_DnaG_primases"/>
    <property type="match status" value="1"/>
</dbReference>
<dbReference type="GO" id="GO:0005737">
    <property type="term" value="C:cytoplasm"/>
    <property type="evidence" value="ECO:0007669"/>
    <property type="project" value="TreeGrafter"/>
</dbReference>
<feature type="zinc finger region" description="CHC2-type" evidence="12 14">
    <location>
        <begin position="34"/>
        <end position="58"/>
    </location>
</feature>
<dbReference type="Gene3D" id="1.10.860.10">
    <property type="entry name" value="DNAb Helicase, Chain A"/>
    <property type="match status" value="1"/>
</dbReference>
<comment type="domain">
    <text evidence="12">Contains an N-terminal zinc-binding domain, a central core domain that contains the primase activity, and a C-terminal DnaB-binding domain.</text>
</comment>
<dbReference type="InterPro" id="IPR006295">
    <property type="entry name" value="DNA_primase_DnaG"/>
</dbReference>
<keyword evidence="8 12" id="KW-0862">Zinc</keyword>
<evidence type="ECO:0000256" key="5">
    <source>
        <dbReference type="ARBA" id="ARBA00022705"/>
    </source>
</evidence>
<evidence type="ECO:0000256" key="10">
    <source>
        <dbReference type="ARBA" id="ARBA00023125"/>
    </source>
</evidence>
<keyword evidence="7 12" id="KW-0863">Zinc-finger</keyword>
<dbReference type="Gene3D" id="3.90.980.10">
    <property type="entry name" value="DNA primase, catalytic core, N-terminal domain"/>
    <property type="match status" value="1"/>
</dbReference>
<dbReference type="EMBL" id="MFDD01000008">
    <property type="protein sequence ID" value="OGE40607.1"/>
    <property type="molecule type" value="Genomic_DNA"/>
</dbReference>
<dbReference type="GO" id="GO:0006269">
    <property type="term" value="P:DNA replication, synthesis of primer"/>
    <property type="evidence" value="ECO:0007669"/>
    <property type="project" value="UniProtKB-UniRule"/>
</dbReference>
<dbReference type="InterPro" id="IPR036977">
    <property type="entry name" value="DNA_primase_Znf_CHC2"/>
</dbReference>
<dbReference type="GO" id="GO:0008270">
    <property type="term" value="F:zinc ion binding"/>
    <property type="evidence" value="ECO:0007669"/>
    <property type="project" value="UniProtKB-UniRule"/>
</dbReference>
<evidence type="ECO:0000256" key="4">
    <source>
        <dbReference type="ARBA" id="ARBA00022695"/>
    </source>
</evidence>
<dbReference type="Pfam" id="PF13155">
    <property type="entry name" value="Toprim_2"/>
    <property type="match status" value="1"/>
</dbReference>
<dbReference type="Proteomes" id="UP000177328">
    <property type="component" value="Unassembled WGS sequence"/>
</dbReference>
<keyword evidence="10 12" id="KW-0238">DNA-binding</keyword>
<dbReference type="SUPFAM" id="SSF57783">
    <property type="entry name" value="Zinc beta-ribbon"/>
    <property type="match status" value="1"/>
</dbReference>
<protein>
    <recommendedName>
        <fullName evidence="12 13">DNA primase</fullName>
        <ecNumber evidence="12">2.7.7.101</ecNumber>
    </recommendedName>
</protein>
<dbReference type="GO" id="GO:0003899">
    <property type="term" value="F:DNA-directed RNA polymerase activity"/>
    <property type="evidence" value="ECO:0007669"/>
    <property type="project" value="UniProtKB-UniRule"/>
</dbReference>
<dbReference type="GO" id="GO:0000428">
    <property type="term" value="C:DNA-directed RNA polymerase complex"/>
    <property type="evidence" value="ECO:0007669"/>
    <property type="project" value="UniProtKB-KW"/>
</dbReference>
<dbReference type="PIRSF" id="PIRSF002811">
    <property type="entry name" value="DnaG"/>
    <property type="match status" value="1"/>
</dbReference>
<dbReference type="HAMAP" id="MF_00974">
    <property type="entry name" value="DNA_primase_DnaG"/>
    <property type="match status" value="1"/>
</dbReference>
<dbReference type="PANTHER" id="PTHR30313:SF2">
    <property type="entry name" value="DNA PRIMASE"/>
    <property type="match status" value="1"/>
</dbReference>
<dbReference type="GO" id="GO:0003677">
    <property type="term" value="F:DNA binding"/>
    <property type="evidence" value="ECO:0007669"/>
    <property type="project" value="UniProtKB-KW"/>
</dbReference>
<keyword evidence="2 12" id="KW-0639">Primosome</keyword>
<dbReference type="InterPro" id="IPR037068">
    <property type="entry name" value="DNA_primase_core_N_sf"/>
</dbReference>
<evidence type="ECO:0000256" key="11">
    <source>
        <dbReference type="ARBA" id="ARBA00023163"/>
    </source>
</evidence>
<organism evidence="16 17">
    <name type="scientific">Candidatus Daviesbacteria bacterium RIFCSPHIGHO2_02_FULL_43_12</name>
    <dbReference type="NCBI Taxonomy" id="1797776"/>
    <lineage>
        <taxon>Bacteria</taxon>
        <taxon>Candidatus Daviesiibacteriota</taxon>
    </lineage>
</organism>
<comment type="similarity">
    <text evidence="12 13">Belongs to the DnaG primase family.</text>
</comment>
<keyword evidence="4 12" id="KW-0548">Nucleotidyltransferase</keyword>
<keyword evidence="3 12" id="KW-0808">Transferase</keyword>
<keyword evidence="11 12" id="KW-0804">Transcription</keyword>
<keyword evidence="6 12" id="KW-0479">Metal-binding</keyword>
<comment type="cofactor">
    <cofactor evidence="12 13 14">
        <name>Zn(2+)</name>
        <dbReference type="ChEBI" id="CHEBI:29105"/>
    </cofactor>
    <text evidence="12 13 14">Binds 1 zinc ion per monomer.</text>
</comment>
<evidence type="ECO:0000313" key="17">
    <source>
        <dbReference type="Proteomes" id="UP000177328"/>
    </source>
</evidence>